<accession>X0V1C5</accession>
<feature type="non-terminal residue" evidence="1">
    <location>
        <position position="45"/>
    </location>
</feature>
<dbReference type="EMBL" id="BARS01027438">
    <property type="protein sequence ID" value="GAG11899.1"/>
    <property type="molecule type" value="Genomic_DNA"/>
</dbReference>
<protein>
    <submittedName>
        <fullName evidence="1">Uncharacterized protein</fullName>
    </submittedName>
</protein>
<gene>
    <name evidence="1" type="ORF">S01H1_43105</name>
</gene>
<organism evidence="1">
    <name type="scientific">marine sediment metagenome</name>
    <dbReference type="NCBI Taxonomy" id="412755"/>
    <lineage>
        <taxon>unclassified sequences</taxon>
        <taxon>metagenomes</taxon>
        <taxon>ecological metagenomes</taxon>
    </lineage>
</organism>
<comment type="caution">
    <text evidence="1">The sequence shown here is derived from an EMBL/GenBank/DDBJ whole genome shotgun (WGS) entry which is preliminary data.</text>
</comment>
<proteinExistence type="predicted"/>
<reference evidence="1" key="1">
    <citation type="journal article" date="2014" name="Front. Microbiol.">
        <title>High frequency of phylogenetically diverse reductive dehalogenase-homologous genes in deep subseafloor sedimentary metagenomes.</title>
        <authorList>
            <person name="Kawai M."/>
            <person name="Futagami T."/>
            <person name="Toyoda A."/>
            <person name="Takaki Y."/>
            <person name="Nishi S."/>
            <person name="Hori S."/>
            <person name="Arai W."/>
            <person name="Tsubouchi T."/>
            <person name="Morono Y."/>
            <person name="Uchiyama I."/>
            <person name="Ito T."/>
            <person name="Fujiyama A."/>
            <person name="Inagaki F."/>
            <person name="Takami H."/>
        </authorList>
    </citation>
    <scope>NUCLEOTIDE SEQUENCE</scope>
    <source>
        <strain evidence="1">Expedition CK06-06</strain>
    </source>
</reference>
<name>X0V1C5_9ZZZZ</name>
<sequence>MEIITKRILIKNVAKKWKKQYYKDNEWLYDDNKRKIYNGLKELDL</sequence>
<evidence type="ECO:0000313" key="1">
    <source>
        <dbReference type="EMBL" id="GAG11899.1"/>
    </source>
</evidence>
<dbReference type="AlphaFoldDB" id="X0V1C5"/>